<organism evidence="1">
    <name type="scientific">Anguilla anguilla</name>
    <name type="common">European freshwater eel</name>
    <name type="synonym">Muraena anguilla</name>
    <dbReference type="NCBI Taxonomy" id="7936"/>
    <lineage>
        <taxon>Eukaryota</taxon>
        <taxon>Metazoa</taxon>
        <taxon>Chordata</taxon>
        <taxon>Craniata</taxon>
        <taxon>Vertebrata</taxon>
        <taxon>Euteleostomi</taxon>
        <taxon>Actinopterygii</taxon>
        <taxon>Neopterygii</taxon>
        <taxon>Teleostei</taxon>
        <taxon>Anguilliformes</taxon>
        <taxon>Anguillidae</taxon>
        <taxon>Anguilla</taxon>
    </lineage>
</organism>
<proteinExistence type="predicted"/>
<dbReference type="EMBL" id="GBXM01092090">
    <property type="protein sequence ID" value="JAH16487.1"/>
    <property type="molecule type" value="Transcribed_RNA"/>
</dbReference>
<dbReference type="AlphaFoldDB" id="A0A0E9QJ01"/>
<accession>A0A0E9QJ01</accession>
<protein>
    <submittedName>
        <fullName evidence="1">Uncharacterized protein</fullName>
    </submittedName>
</protein>
<evidence type="ECO:0000313" key="1">
    <source>
        <dbReference type="EMBL" id="JAH16487.1"/>
    </source>
</evidence>
<reference evidence="1" key="1">
    <citation type="submission" date="2014-11" db="EMBL/GenBank/DDBJ databases">
        <authorList>
            <person name="Amaro Gonzalez C."/>
        </authorList>
    </citation>
    <scope>NUCLEOTIDE SEQUENCE</scope>
</reference>
<name>A0A0E9QJ01_ANGAN</name>
<sequence length="27" mass="2945">MYCVDALFMSSLTLMTEMDLCGLVSGL</sequence>
<reference evidence="1" key="2">
    <citation type="journal article" date="2015" name="Fish Shellfish Immunol.">
        <title>Early steps in the European eel (Anguilla anguilla)-Vibrio vulnificus interaction in the gills: Role of the RtxA13 toxin.</title>
        <authorList>
            <person name="Callol A."/>
            <person name="Pajuelo D."/>
            <person name="Ebbesson L."/>
            <person name="Teles M."/>
            <person name="MacKenzie S."/>
            <person name="Amaro C."/>
        </authorList>
    </citation>
    <scope>NUCLEOTIDE SEQUENCE</scope>
</reference>